<comment type="caution">
    <text evidence="1">The sequence shown here is derived from an EMBL/GenBank/DDBJ whole genome shotgun (WGS) entry which is preliminary data.</text>
</comment>
<reference evidence="1" key="1">
    <citation type="submission" date="2021-01" db="EMBL/GenBank/DDBJ databases">
        <title>Genomic Encyclopedia of Type Strains, Phase IV (KMG-IV): sequencing the most valuable type-strain genomes for metagenomic binning, comparative biology and taxonomic classification.</title>
        <authorList>
            <person name="Goeker M."/>
        </authorList>
    </citation>
    <scope>NUCLEOTIDE SEQUENCE</scope>
    <source>
        <strain evidence="1">DSM 23230</strain>
    </source>
</reference>
<name>A0A938XVD9_9FIRM</name>
<evidence type="ECO:0000313" key="2">
    <source>
        <dbReference type="Proteomes" id="UP000774000"/>
    </source>
</evidence>
<sequence length="447" mass="53355">MPVNRSIIKCEVCESLTMVRTQIGYLEEIPIRIPCENCNILIEGELLVNSKDGTWKINFNNAEMQNPQKIEDKEIDYYLETSGELLTRKLIKNNGLDFNNMNFSPFLKNIDRMGHDKIIEFMKRFSSFINDIENIWPKIKRINQLWINESYDYIEKELKKLLPEIEFPMKNKLDFLRGIHKANIFFLWQGINTEKYEKKYKETFDNVDKLISDKPKKIGELAIYFGDEGLLELYEEKVLLQIDKFLNKFIYLAPVFGLQYYDEITQNDIRNKGITTTSFNDIKDLYIDSYEIIFEVYNLVMAFNNLEHRNDFNKMPEKRSDVTELSEFKNQSKGIKLKYLTEEDEEKFDSLLKPYLDNKIRNAIGHNSYKYDAIEEIIYYDPSRNEFSKENAKEIYLLDFAIKCYKTFENFVNILELIYQTRMIYFMTEGLSPSIEFDKYMEELNNL</sequence>
<gene>
    <name evidence="1" type="ORF">JOC47_003106</name>
</gene>
<dbReference type="EMBL" id="JAFBDQ010000043">
    <property type="protein sequence ID" value="MBM7558235.1"/>
    <property type="molecule type" value="Genomic_DNA"/>
</dbReference>
<protein>
    <submittedName>
        <fullName evidence="1">Uncharacterized protein</fullName>
    </submittedName>
</protein>
<evidence type="ECO:0000313" key="1">
    <source>
        <dbReference type="EMBL" id="MBM7558235.1"/>
    </source>
</evidence>
<dbReference type="AlphaFoldDB" id="A0A938XVD9"/>
<dbReference type="Proteomes" id="UP000774000">
    <property type="component" value="Unassembled WGS sequence"/>
</dbReference>
<dbReference type="RefSeq" id="WP_204703289.1">
    <property type="nucleotide sequence ID" value="NZ_JAFBDQ010000043.1"/>
</dbReference>
<proteinExistence type="predicted"/>
<keyword evidence="2" id="KW-1185">Reference proteome</keyword>
<organism evidence="1 2">
    <name type="scientific">Halanaerobacter jeridensis</name>
    <dbReference type="NCBI Taxonomy" id="706427"/>
    <lineage>
        <taxon>Bacteria</taxon>
        <taxon>Bacillati</taxon>
        <taxon>Bacillota</taxon>
        <taxon>Clostridia</taxon>
        <taxon>Halanaerobiales</taxon>
        <taxon>Halobacteroidaceae</taxon>
        <taxon>Halanaerobacter</taxon>
    </lineage>
</organism>
<accession>A0A938XVD9</accession>